<evidence type="ECO:0000256" key="5">
    <source>
        <dbReference type="ARBA" id="ARBA00023237"/>
    </source>
</evidence>
<comment type="caution">
    <text evidence="10">The sequence shown here is derived from an EMBL/GenBank/DDBJ whole genome shotgun (WGS) entry which is preliminary data.</text>
</comment>
<dbReference type="InterPro" id="IPR011990">
    <property type="entry name" value="TPR-like_helical_dom_sf"/>
</dbReference>
<protein>
    <submittedName>
        <fullName evidence="10">RagB/SusD family nutrient uptake outer membrane protein</fullName>
    </submittedName>
</protein>
<proteinExistence type="inferred from homology"/>
<evidence type="ECO:0000256" key="3">
    <source>
        <dbReference type="ARBA" id="ARBA00022729"/>
    </source>
</evidence>
<keyword evidence="5" id="KW-0998">Cell outer membrane</keyword>
<evidence type="ECO:0000256" key="7">
    <source>
        <dbReference type="SAM" id="SignalP"/>
    </source>
</evidence>
<evidence type="ECO:0000259" key="8">
    <source>
        <dbReference type="Pfam" id="PF07980"/>
    </source>
</evidence>
<feature type="domain" description="RagB/SusD" evidence="8">
    <location>
        <begin position="351"/>
        <end position="467"/>
    </location>
</feature>
<feature type="domain" description="SusD-like N-terminal" evidence="9">
    <location>
        <begin position="28"/>
        <end position="236"/>
    </location>
</feature>
<evidence type="ECO:0000256" key="1">
    <source>
        <dbReference type="ARBA" id="ARBA00004442"/>
    </source>
</evidence>
<evidence type="ECO:0000256" key="2">
    <source>
        <dbReference type="ARBA" id="ARBA00006275"/>
    </source>
</evidence>
<evidence type="ECO:0000256" key="4">
    <source>
        <dbReference type="ARBA" id="ARBA00023136"/>
    </source>
</evidence>
<dbReference type="InterPro" id="IPR019734">
    <property type="entry name" value="TPR_rpt"/>
</dbReference>
<feature type="signal peptide" evidence="7">
    <location>
        <begin position="1"/>
        <end position="26"/>
    </location>
</feature>
<dbReference type="Pfam" id="PF07980">
    <property type="entry name" value="SusD_RagB"/>
    <property type="match status" value="1"/>
</dbReference>
<feature type="chain" id="PRO_5046927071" evidence="7">
    <location>
        <begin position="27"/>
        <end position="468"/>
    </location>
</feature>
<evidence type="ECO:0000313" key="10">
    <source>
        <dbReference type="EMBL" id="GAA4778026.1"/>
    </source>
</evidence>
<dbReference type="Gene3D" id="1.25.40.390">
    <property type="match status" value="1"/>
</dbReference>
<keyword evidence="6" id="KW-0802">TPR repeat</keyword>
<comment type="subcellular location">
    <subcellularLocation>
        <location evidence="1">Cell outer membrane</location>
    </subcellularLocation>
</comment>
<dbReference type="PROSITE" id="PS51257">
    <property type="entry name" value="PROKAR_LIPOPROTEIN"/>
    <property type="match status" value="1"/>
</dbReference>
<dbReference type="SUPFAM" id="SSF48452">
    <property type="entry name" value="TPR-like"/>
    <property type="match status" value="1"/>
</dbReference>
<keyword evidence="4" id="KW-0472">Membrane</keyword>
<sequence>MKNRLTIKINQAVGCLLLLLFTGACSDKFLDAKPNSDIVTPSTLEDLEGLLENANVLNTVSPALPLLSADEYEFIDYENWQATATAVERNAYIWKSDLYEGQENIRDWNWPYQAIFYCNSILEALEKIQVTDLNEKRYNTVKGKALFFRAFTFFELARNFAQSYDAANAKMAMGIPLRLHASVDQVLKRSSLEETYQQIVTDTKSSSWLLKFAEKNTNTNNPSVCAAYALLARIYLNMRDYDSAENYVDSALSINNKLIDYNTVDVATATPFPKNHLECIFNVTAVQAYNVSYKASFNTAVKISSALFDEYKENDLRKVLFFEQNSLGNFFLKRGYEGYGGYAFSGLAADELYLIKAECLARRGNVEEAMGKLNFLLSFRYKKEEFTEEIASTASEALDIIWMERRKELIWRTLRWDDIKRLNMEGAHITIQRELNGKTYTLSPKDNKYIFPIPDDEIRLSGIAQNPR</sequence>
<dbReference type="PROSITE" id="PS50005">
    <property type="entry name" value="TPR"/>
    <property type="match status" value="1"/>
</dbReference>
<accession>A0ABP9ADQ8</accession>
<dbReference type="RefSeq" id="WP_345229672.1">
    <property type="nucleotide sequence ID" value="NZ_BAABIQ010000001.1"/>
</dbReference>
<name>A0ABP9ADQ8_9SPHI</name>
<organism evidence="10 11">
    <name type="scientific">Olivibacter ginsenosidimutans</name>
    <dbReference type="NCBI Taxonomy" id="1176537"/>
    <lineage>
        <taxon>Bacteria</taxon>
        <taxon>Pseudomonadati</taxon>
        <taxon>Bacteroidota</taxon>
        <taxon>Sphingobacteriia</taxon>
        <taxon>Sphingobacteriales</taxon>
        <taxon>Sphingobacteriaceae</taxon>
        <taxon>Olivibacter</taxon>
    </lineage>
</organism>
<feature type="repeat" description="TPR" evidence="6">
    <location>
        <begin position="225"/>
        <end position="258"/>
    </location>
</feature>
<dbReference type="Pfam" id="PF14322">
    <property type="entry name" value="SusD-like_3"/>
    <property type="match status" value="1"/>
</dbReference>
<gene>
    <name evidence="10" type="ORF">GCM10023231_00600</name>
</gene>
<evidence type="ECO:0000259" key="9">
    <source>
        <dbReference type="Pfam" id="PF14322"/>
    </source>
</evidence>
<keyword evidence="3 7" id="KW-0732">Signal</keyword>
<dbReference type="InterPro" id="IPR033985">
    <property type="entry name" value="SusD-like_N"/>
</dbReference>
<reference evidence="11" key="1">
    <citation type="journal article" date="2019" name="Int. J. Syst. Evol. Microbiol.">
        <title>The Global Catalogue of Microorganisms (GCM) 10K type strain sequencing project: providing services to taxonomists for standard genome sequencing and annotation.</title>
        <authorList>
            <consortium name="The Broad Institute Genomics Platform"/>
            <consortium name="The Broad Institute Genome Sequencing Center for Infectious Disease"/>
            <person name="Wu L."/>
            <person name="Ma J."/>
        </authorList>
    </citation>
    <scope>NUCLEOTIDE SEQUENCE [LARGE SCALE GENOMIC DNA]</scope>
    <source>
        <strain evidence="11">JCM 18200</strain>
    </source>
</reference>
<dbReference type="Proteomes" id="UP001501411">
    <property type="component" value="Unassembled WGS sequence"/>
</dbReference>
<dbReference type="EMBL" id="BAABIQ010000001">
    <property type="protein sequence ID" value="GAA4778026.1"/>
    <property type="molecule type" value="Genomic_DNA"/>
</dbReference>
<evidence type="ECO:0000313" key="11">
    <source>
        <dbReference type="Proteomes" id="UP001501411"/>
    </source>
</evidence>
<dbReference type="InterPro" id="IPR012944">
    <property type="entry name" value="SusD_RagB_dom"/>
</dbReference>
<comment type="similarity">
    <text evidence="2">Belongs to the SusD family.</text>
</comment>
<evidence type="ECO:0000256" key="6">
    <source>
        <dbReference type="PROSITE-ProRule" id="PRU00339"/>
    </source>
</evidence>
<keyword evidence="11" id="KW-1185">Reference proteome</keyword>